<dbReference type="CDD" id="cd03794">
    <property type="entry name" value="GT4_WbuB-like"/>
    <property type="match status" value="1"/>
</dbReference>
<reference evidence="4" key="2">
    <citation type="submission" date="2011-02" db="EMBL/GenBank/DDBJ databases">
        <title>The complete genome of Syntrophobotulus glycolicus DSM 8271.</title>
        <authorList>
            <person name="Lucas S."/>
            <person name="Copeland A."/>
            <person name="Lapidus A."/>
            <person name="Bruce D."/>
            <person name="Goodwin L."/>
            <person name="Pitluck S."/>
            <person name="Kyrpides N."/>
            <person name="Mavromatis K."/>
            <person name="Pagani I."/>
            <person name="Ivanova N."/>
            <person name="Mikhailova N."/>
            <person name="Chertkov O."/>
            <person name="Held B."/>
            <person name="Detter J.C."/>
            <person name="Tapia R."/>
            <person name="Han C."/>
            <person name="Land M."/>
            <person name="Hauser L."/>
            <person name="Markowitz V."/>
            <person name="Cheng J.-F."/>
            <person name="Hugenholtz P."/>
            <person name="Woyke T."/>
            <person name="Wu D."/>
            <person name="Spring S."/>
            <person name="Schroeder M."/>
            <person name="Brambilla E."/>
            <person name="Klenk H.-P."/>
            <person name="Eisen J.A."/>
        </authorList>
    </citation>
    <scope>NUCLEOTIDE SEQUENCE [LARGE SCALE GENOMIC DNA]</scope>
    <source>
        <strain evidence="4">DSM 8271 / FlGlyR</strain>
    </source>
</reference>
<dbReference type="PANTHER" id="PTHR46401:SF2">
    <property type="entry name" value="GLYCOSYLTRANSFERASE WBBK-RELATED"/>
    <property type="match status" value="1"/>
</dbReference>
<feature type="domain" description="Glycosyl transferase family 1" evidence="2">
    <location>
        <begin position="226"/>
        <end position="394"/>
    </location>
</feature>
<keyword evidence="4" id="KW-1185">Reference proteome</keyword>
<keyword evidence="1 3" id="KW-0808">Transferase</keyword>
<evidence type="ECO:0000259" key="2">
    <source>
        <dbReference type="Pfam" id="PF00534"/>
    </source>
</evidence>
<reference evidence="3 4" key="1">
    <citation type="journal article" date="2011" name="Stand. Genomic Sci.">
        <title>Complete genome sequence of Syntrophobotulus glycolicus type strain (FlGlyR).</title>
        <authorList>
            <person name="Han C."/>
            <person name="Mwirichia R."/>
            <person name="Chertkov O."/>
            <person name="Held B."/>
            <person name="Lapidus A."/>
            <person name="Nolan M."/>
            <person name="Lucas S."/>
            <person name="Hammon N."/>
            <person name="Deshpande S."/>
            <person name="Cheng J.F."/>
            <person name="Tapia R."/>
            <person name="Goodwin L."/>
            <person name="Pitluck S."/>
            <person name="Huntemann M."/>
            <person name="Liolios K."/>
            <person name="Ivanova N."/>
            <person name="Pagani I."/>
            <person name="Mavromatis K."/>
            <person name="Ovchinikova G."/>
            <person name="Pati A."/>
            <person name="Chen A."/>
            <person name="Palaniappan K."/>
            <person name="Land M."/>
            <person name="Hauser L."/>
            <person name="Brambilla E.M."/>
            <person name="Rohde M."/>
            <person name="Spring S."/>
            <person name="Sikorski J."/>
            <person name="Goker M."/>
            <person name="Woyke T."/>
            <person name="Bristow J."/>
            <person name="Eisen J.A."/>
            <person name="Markowitz V."/>
            <person name="Hugenholtz P."/>
            <person name="Kyrpides N.C."/>
            <person name="Klenk H.P."/>
            <person name="Detter J.C."/>
        </authorList>
    </citation>
    <scope>NUCLEOTIDE SEQUENCE [LARGE SCALE GENOMIC DNA]</scope>
    <source>
        <strain evidence="4">DSM 8271 / FlGlyR</strain>
    </source>
</reference>
<dbReference type="OrthoDB" id="9811902at2"/>
<dbReference type="PANTHER" id="PTHR46401">
    <property type="entry name" value="GLYCOSYLTRANSFERASE WBBK-RELATED"/>
    <property type="match status" value="1"/>
</dbReference>
<organism evidence="3 4">
    <name type="scientific">Syntrophobotulus glycolicus (strain DSM 8271 / FlGlyR)</name>
    <dbReference type="NCBI Taxonomy" id="645991"/>
    <lineage>
        <taxon>Bacteria</taxon>
        <taxon>Bacillati</taxon>
        <taxon>Bacillota</taxon>
        <taxon>Clostridia</taxon>
        <taxon>Eubacteriales</taxon>
        <taxon>Desulfitobacteriaceae</taxon>
        <taxon>Syntrophobotulus</taxon>
    </lineage>
</organism>
<dbReference type="InterPro" id="IPR001296">
    <property type="entry name" value="Glyco_trans_1"/>
</dbReference>
<evidence type="ECO:0000313" key="3">
    <source>
        <dbReference type="EMBL" id="ADY55899.1"/>
    </source>
</evidence>
<dbReference type="STRING" id="645991.Sgly_1601"/>
<dbReference type="EMBL" id="CP002547">
    <property type="protein sequence ID" value="ADY55899.1"/>
    <property type="molecule type" value="Genomic_DNA"/>
</dbReference>
<dbReference type="Gene3D" id="3.40.50.2000">
    <property type="entry name" value="Glycogen Phosphorylase B"/>
    <property type="match status" value="2"/>
</dbReference>
<proteinExistence type="predicted"/>
<evidence type="ECO:0000256" key="1">
    <source>
        <dbReference type="ARBA" id="ARBA00022679"/>
    </source>
</evidence>
<dbReference type="Pfam" id="PF00534">
    <property type="entry name" value="Glycos_transf_1"/>
    <property type="match status" value="1"/>
</dbReference>
<dbReference type="HOGENOM" id="CLU_009583_11_0_9"/>
<protein>
    <submittedName>
        <fullName evidence="3">Glycosyl transferase group 1</fullName>
    </submittedName>
</protein>
<dbReference type="Proteomes" id="UP000007488">
    <property type="component" value="Chromosome"/>
</dbReference>
<dbReference type="GO" id="GO:0016757">
    <property type="term" value="F:glycosyltransferase activity"/>
    <property type="evidence" value="ECO:0007669"/>
    <property type="project" value="InterPro"/>
</dbReference>
<dbReference type="GO" id="GO:0009103">
    <property type="term" value="P:lipopolysaccharide biosynthetic process"/>
    <property type="evidence" value="ECO:0007669"/>
    <property type="project" value="TreeGrafter"/>
</dbReference>
<dbReference type="SUPFAM" id="SSF53756">
    <property type="entry name" value="UDP-Glycosyltransferase/glycogen phosphorylase"/>
    <property type="match status" value="1"/>
</dbReference>
<dbReference type="RefSeq" id="WP_013624769.1">
    <property type="nucleotide sequence ID" value="NC_015172.1"/>
</dbReference>
<evidence type="ECO:0000313" key="4">
    <source>
        <dbReference type="Proteomes" id="UP000007488"/>
    </source>
</evidence>
<name>F0SXR6_SYNGF</name>
<dbReference type="eggNOG" id="COG0438">
    <property type="taxonomic scope" value="Bacteria"/>
</dbReference>
<sequence>MDNKVLKRKMLIYAHYYYPDVASTSQMLTELAEGMAGIFEITVICVVPSYTGKILPEYKTKRFYHEKINDINVVQIKVPEFSKESKVSRIKNILAYFFFAIVATFKVGKQDYIFTLSQPPILGGLLGVIGKWIKHAKLIYNIQDYNPEQTIAVRYSENKAVLSLMMWLDKFSCRRTDKVIVVGRDMLETLVKRFSGKKVPKACCINSWVDETEIYPLDDKHPKIIKFKEEHGLSDKYVIMYSGNIGLYYDLEKIFEIVKEFKNEPNVVFAFVGQGSIKEKLISYKEKNQLDNVIFIPYQAKKDLIYSLNAADIHWVINAKGIKGVSMPSKLYGVMAAGKPAIGVLEEGTEGRILIKESGCGILAEPGKYEEIKALIRQSIDEKDSIRAMGPKGRDYYMKYLVKDVSIEKYINEIWNI</sequence>
<gene>
    <name evidence="3" type="ordered locus">Sgly_1601</name>
</gene>
<dbReference type="KEGG" id="sgy:Sgly_1601"/>
<accession>F0SXR6</accession>
<dbReference type="AlphaFoldDB" id="F0SXR6"/>